<dbReference type="Proteomes" id="UP000317318">
    <property type="component" value="Chromosome"/>
</dbReference>
<evidence type="ECO:0000313" key="1">
    <source>
        <dbReference type="EMBL" id="QDT37413.1"/>
    </source>
</evidence>
<dbReference type="Pfam" id="PF10936">
    <property type="entry name" value="DUF2617"/>
    <property type="match status" value="1"/>
</dbReference>
<reference evidence="1 2" key="1">
    <citation type="submission" date="2019-02" db="EMBL/GenBank/DDBJ databases">
        <title>Deep-cultivation of Planctomycetes and their phenomic and genomic characterization uncovers novel biology.</title>
        <authorList>
            <person name="Wiegand S."/>
            <person name="Jogler M."/>
            <person name="Boedeker C."/>
            <person name="Pinto D."/>
            <person name="Vollmers J."/>
            <person name="Rivas-Marin E."/>
            <person name="Kohn T."/>
            <person name="Peeters S.H."/>
            <person name="Heuer A."/>
            <person name="Rast P."/>
            <person name="Oberbeckmann S."/>
            <person name="Bunk B."/>
            <person name="Jeske O."/>
            <person name="Meyerdierks A."/>
            <person name="Storesund J.E."/>
            <person name="Kallscheuer N."/>
            <person name="Luecker S."/>
            <person name="Lage O.M."/>
            <person name="Pohl T."/>
            <person name="Merkel B.J."/>
            <person name="Hornburger P."/>
            <person name="Mueller R.-W."/>
            <person name="Bruemmer F."/>
            <person name="Labrenz M."/>
            <person name="Spormann A.M."/>
            <person name="Op den Camp H."/>
            <person name="Overmann J."/>
            <person name="Amann R."/>
            <person name="Jetten M.S.M."/>
            <person name="Mascher T."/>
            <person name="Medema M.H."/>
            <person name="Devos D.P."/>
            <person name="Kaster A.-K."/>
            <person name="Ovreas L."/>
            <person name="Rohde M."/>
            <person name="Galperin M.Y."/>
            <person name="Jogler C."/>
        </authorList>
    </citation>
    <scope>NUCLEOTIDE SEQUENCE [LARGE SCALE GENOMIC DNA]</scope>
    <source>
        <strain evidence="1 2">Pan189</strain>
    </source>
</reference>
<dbReference type="KEGG" id="svp:Pan189_17930"/>
<dbReference type="RefSeq" id="WP_310821261.1">
    <property type="nucleotide sequence ID" value="NZ_CP036268.1"/>
</dbReference>
<organism evidence="1 2">
    <name type="scientific">Stratiformator vulcanicus</name>
    <dbReference type="NCBI Taxonomy" id="2527980"/>
    <lineage>
        <taxon>Bacteria</taxon>
        <taxon>Pseudomonadati</taxon>
        <taxon>Planctomycetota</taxon>
        <taxon>Planctomycetia</taxon>
        <taxon>Planctomycetales</taxon>
        <taxon>Planctomycetaceae</taxon>
        <taxon>Stratiformator</taxon>
    </lineage>
</organism>
<name>A0A517R0P8_9PLAN</name>
<gene>
    <name evidence="1" type="ORF">Pan189_17930</name>
</gene>
<keyword evidence="2" id="KW-1185">Reference proteome</keyword>
<protein>
    <recommendedName>
        <fullName evidence="3">DUF2617 domain-containing protein</fullName>
    </recommendedName>
</protein>
<evidence type="ECO:0000313" key="2">
    <source>
        <dbReference type="Proteomes" id="UP000317318"/>
    </source>
</evidence>
<proteinExistence type="predicted"/>
<accession>A0A517R0P8</accession>
<dbReference type="InterPro" id="IPR024486">
    <property type="entry name" value="DUF2617"/>
</dbReference>
<evidence type="ECO:0008006" key="3">
    <source>
        <dbReference type="Google" id="ProtNLM"/>
    </source>
</evidence>
<dbReference type="AlphaFoldDB" id="A0A517R0P8"/>
<dbReference type="EMBL" id="CP036268">
    <property type="protein sequence ID" value="QDT37413.1"/>
    <property type="molecule type" value="Genomic_DNA"/>
</dbReference>
<sequence length="181" mass="20582">MAVGTVRPVVSDLVFQLYDRSVHPELIESRATLRFEQPSYSGSVVLADAGHVISLRNEERTVTEVIGIGTITLPERDCLKNRRIIGLRNDEREFGNDLSYQASYQIERLDSEVFARLHEEMLLDASRADVAYRFHPGNRMHAEPVSLARVSAEPTSLLVHAFHTFPDEYAIVRSQTLFELR</sequence>